<evidence type="ECO:0000259" key="1">
    <source>
        <dbReference type="Pfam" id="PF03235"/>
    </source>
</evidence>
<dbReference type="OrthoDB" id="9798761at2"/>
<protein>
    <recommendedName>
        <fullName evidence="5">DUF262 domain-containing protein</fullName>
    </recommendedName>
</protein>
<evidence type="ECO:0008006" key="5">
    <source>
        <dbReference type="Google" id="ProtNLM"/>
    </source>
</evidence>
<dbReference type="Pfam" id="PF03235">
    <property type="entry name" value="GmrSD_N"/>
    <property type="match status" value="1"/>
</dbReference>
<dbReference type="RefSeq" id="WP_066892633.1">
    <property type="nucleotide sequence ID" value="NZ_LZDN01000006.1"/>
</dbReference>
<sequence>MTATNFKTVNQTYRQLIGNGLTYSIPRFQRDYSWTVDEWDDLWQDLLIAIEDKANNKDSSHYMGYLVLQSSDDKNFDVIDGQQRLTTLSIVVLAGLKNLQKLINDHPEFSQQNQQRLEQLRQTYVGYLDPITLQPKSKLNLNNNNDFFYQNYLVTLSENIPRRNMRSSEHSLRKAFEWFDDKIAKYIKNSENKGVEIATFIGNMSDLLFFTVITVNDELNAYKVFETLNARGIKLSSTDLLKNYLFSIIHKENNHLDNNHELNGLERHWNKIVERLGSESFPDFLRVFWNSKYSFVRQNELFKKIRDKITNRREVFSLIREIDENIDLYLSLNNPSTATNWSLNARKYAETLKMFNVKQPYALLMSAYRNFKAEDFEKTLKTCVIISFRYNVIGGLHTGELERVYYKASEKINENIRYSDMILLLKEVYVKDEHFKSYFSDKILKTTSSRNKKVVRYILTEIERKESGVNNPALDDTDVNIEHIYPENPDKGWEIFDFKDGESMTYRLGNMALCEKNINSQMANLEFEQKKPVLAQSHFQTTRAIADCPDWNPDAITKRQRLMAKVATSIWRIDQLS</sequence>
<evidence type="ECO:0000259" key="2">
    <source>
        <dbReference type="Pfam" id="PF07510"/>
    </source>
</evidence>
<comment type="caution">
    <text evidence="3">The sequence shown here is derived from an EMBL/GenBank/DDBJ whole genome shotgun (WGS) entry which is preliminary data.</text>
</comment>
<name>A0A1B8PKS6_MORNO</name>
<dbReference type="AlphaFoldDB" id="A0A1B8PKS6"/>
<evidence type="ECO:0000313" key="3">
    <source>
        <dbReference type="EMBL" id="OBX51427.1"/>
    </source>
</evidence>
<dbReference type="Proteomes" id="UP000092671">
    <property type="component" value="Unassembled WGS sequence"/>
</dbReference>
<dbReference type="Pfam" id="PF07510">
    <property type="entry name" value="GmrSD_C"/>
    <property type="match status" value="1"/>
</dbReference>
<dbReference type="InterPro" id="IPR011089">
    <property type="entry name" value="GmrSD_C"/>
</dbReference>
<organism evidence="3 4">
    <name type="scientific">Moraxella nonliquefaciens</name>
    <dbReference type="NCBI Taxonomy" id="478"/>
    <lineage>
        <taxon>Bacteria</taxon>
        <taxon>Pseudomonadati</taxon>
        <taxon>Pseudomonadota</taxon>
        <taxon>Gammaproteobacteria</taxon>
        <taxon>Moraxellales</taxon>
        <taxon>Moraxellaceae</taxon>
        <taxon>Moraxella</taxon>
    </lineage>
</organism>
<feature type="domain" description="GmrSD restriction endonucleases N-terminal" evidence="1">
    <location>
        <begin position="15"/>
        <end position="246"/>
    </location>
</feature>
<proteinExistence type="predicted"/>
<gene>
    <name evidence="3" type="ORF">A9Z60_07510</name>
</gene>
<feature type="domain" description="GmrSD restriction endonucleases C-terminal" evidence="2">
    <location>
        <begin position="430"/>
        <end position="566"/>
    </location>
</feature>
<evidence type="ECO:0000313" key="4">
    <source>
        <dbReference type="Proteomes" id="UP000092671"/>
    </source>
</evidence>
<accession>A0A1B8PKS6</accession>
<dbReference type="InterPro" id="IPR004919">
    <property type="entry name" value="GmrSD_N"/>
</dbReference>
<dbReference type="PANTHER" id="PTHR35149:SF2">
    <property type="entry name" value="DUF262 DOMAIN-CONTAINING PROTEIN"/>
    <property type="match status" value="1"/>
</dbReference>
<reference evidence="3 4" key="1">
    <citation type="submission" date="2016-06" db="EMBL/GenBank/DDBJ databases">
        <title>Draft genome of Moraxella nonliquefaciens CCUG 60284.</title>
        <authorList>
            <person name="Salva-Serra F."/>
            <person name="Engstrom-Jakobsson H."/>
            <person name="Thorell K."/>
            <person name="Gonzales-Siles L."/>
            <person name="Karlsson R."/>
            <person name="Boulund F."/>
            <person name="Engstrand L."/>
            <person name="Kristiansson E."/>
            <person name="Moore E."/>
        </authorList>
    </citation>
    <scope>NUCLEOTIDE SEQUENCE [LARGE SCALE GENOMIC DNA]</scope>
    <source>
        <strain evidence="3 4">CCUG 60284</strain>
    </source>
</reference>
<dbReference type="PANTHER" id="PTHR35149">
    <property type="entry name" value="SLL5132 PROTEIN"/>
    <property type="match status" value="1"/>
</dbReference>
<dbReference type="EMBL" id="LZDN01000006">
    <property type="protein sequence ID" value="OBX51427.1"/>
    <property type="molecule type" value="Genomic_DNA"/>
</dbReference>